<comment type="pathway">
    <text evidence="2">Carbohydrate metabolism; galactose metabolism.</text>
</comment>
<evidence type="ECO:0000256" key="1">
    <source>
        <dbReference type="ARBA" id="ARBA00001712"/>
    </source>
</evidence>
<organism evidence="6 7">
    <name type="scientific">Lepeophtheirus salmonis</name>
    <name type="common">Salmon louse</name>
    <name type="synonym">Caligus salmonis</name>
    <dbReference type="NCBI Taxonomy" id="72036"/>
    <lineage>
        <taxon>Eukaryota</taxon>
        <taxon>Metazoa</taxon>
        <taxon>Ecdysozoa</taxon>
        <taxon>Arthropoda</taxon>
        <taxon>Crustacea</taxon>
        <taxon>Multicrustacea</taxon>
        <taxon>Hexanauplia</taxon>
        <taxon>Copepoda</taxon>
        <taxon>Siphonostomatoida</taxon>
        <taxon>Caligidae</taxon>
        <taxon>Lepeophtheirus</taxon>
    </lineage>
</organism>
<dbReference type="AlphaFoldDB" id="A0A7R8HBY6"/>
<dbReference type="OrthoDB" id="274691at2759"/>
<evidence type="ECO:0000256" key="5">
    <source>
        <dbReference type="ARBA" id="ARBA00045743"/>
    </source>
</evidence>
<evidence type="ECO:0000313" key="7">
    <source>
        <dbReference type="Proteomes" id="UP000675881"/>
    </source>
</evidence>
<evidence type="ECO:0000256" key="3">
    <source>
        <dbReference type="ARBA" id="ARBA00021023"/>
    </source>
</evidence>
<gene>
    <name evidence="6" type="ORF">LSAA_12561</name>
</gene>
<dbReference type="Gene3D" id="2.70.98.10">
    <property type="match status" value="1"/>
</dbReference>
<dbReference type="SUPFAM" id="SSF74650">
    <property type="entry name" value="Galactose mutarotase-like"/>
    <property type="match status" value="1"/>
</dbReference>
<proteinExistence type="predicted"/>
<keyword evidence="7" id="KW-1185">Reference proteome</keyword>
<dbReference type="Proteomes" id="UP000675881">
    <property type="component" value="Chromosome 6"/>
</dbReference>
<dbReference type="EMBL" id="HG994585">
    <property type="protein sequence ID" value="CAF2979993.1"/>
    <property type="molecule type" value="Genomic_DNA"/>
</dbReference>
<dbReference type="GO" id="GO:0030246">
    <property type="term" value="F:carbohydrate binding"/>
    <property type="evidence" value="ECO:0007669"/>
    <property type="project" value="InterPro"/>
</dbReference>
<dbReference type="UniPathway" id="UPA00214"/>
<evidence type="ECO:0000256" key="4">
    <source>
        <dbReference type="ARBA" id="ARBA00032729"/>
    </source>
</evidence>
<keyword evidence="6" id="KW-0413">Isomerase</keyword>
<evidence type="ECO:0000256" key="2">
    <source>
        <dbReference type="ARBA" id="ARBA00004947"/>
    </source>
</evidence>
<protein>
    <recommendedName>
        <fullName evidence="3">Galactose mutarotase</fullName>
    </recommendedName>
    <alternativeName>
        <fullName evidence="4">Aldose 1-epimerase</fullName>
    </alternativeName>
</protein>
<dbReference type="InterPro" id="IPR014718">
    <property type="entry name" value="GH-type_carb-bd"/>
</dbReference>
<dbReference type="InterPro" id="IPR011013">
    <property type="entry name" value="Gal_mutarotase_sf_dom"/>
</dbReference>
<dbReference type="GO" id="GO:0033499">
    <property type="term" value="P:galactose catabolic process via UDP-galactose, Leloir pathway"/>
    <property type="evidence" value="ECO:0007669"/>
    <property type="project" value="TreeGrafter"/>
</dbReference>
<dbReference type="GO" id="GO:0004034">
    <property type="term" value="F:aldose 1-epimerase activity"/>
    <property type="evidence" value="ECO:0007669"/>
    <property type="project" value="UniProtKB-EC"/>
</dbReference>
<dbReference type="PANTHER" id="PTHR10091:SF0">
    <property type="entry name" value="GALACTOSE MUTAROTASE"/>
    <property type="match status" value="1"/>
</dbReference>
<comment type="catalytic activity">
    <reaction evidence="1">
        <text>alpha-D-galactose = beta-D-galactose</text>
        <dbReference type="Rhea" id="RHEA:28675"/>
        <dbReference type="ChEBI" id="CHEBI:27667"/>
        <dbReference type="ChEBI" id="CHEBI:28061"/>
        <dbReference type="EC" id="5.1.3.3"/>
    </reaction>
    <physiologicalReaction direction="right-to-left" evidence="1">
        <dbReference type="Rhea" id="RHEA:28677"/>
    </physiologicalReaction>
</comment>
<evidence type="ECO:0000313" key="6">
    <source>
        <dbReference type="EMBL" id="CAF2979993.1"/>
    </source>
</evidence>
<sequence length="290" mass="32275">MHGKNRYINIFALTIEEEETMSIESLLKAEIFGHDPKGGFVYCLRLQNINGMIVDVINYGATIKNILLPKGDDEYIDNPMEKLRLTLQNHTYFNLGGDSSGAKELFEHDVTLYADKYTPVNESNKLPTGIIEKVDGTPFDLRTKSKLGTVIPNCPGGDHAGFDHNYVFDSKDLKLTAKVSHPSGNKMECWTNQLGLQFYTGNHLGDDSTLKGKSGIPYEKYGGFCLEAQNFPDAINNDNFPSLIVDNHDCSESGSESWLFCARRKRQLGLCLTCFAPCSEASDIDYQSSS</sequence>
<comment type="function">
    <text evidence="5">Mutarotase that catalyzes the interconversion of beta-D-galactose and alpha-D-galactose during galactose metabolism. Beta-D-galactose is metabolized in the liver into glucose 1-phosphate, the primary metabolic fuel, by the action of four enzymes that constitute the Leloir pathway: GALM, GALK1 (galactokinase), GALT (galactose-1-phosphate uridylyltransferase) and GALE (UDP-galactose-4'-epimerase). Involved in the maintenance of the equilibrium between the beta- and alpha-anomers of galactose, therefore ensuring a sufficient supply of the alpha-anomer for GALK1. Also active on D-glucose although shows a preference for galactose over glucose.</text>
</comment>
<name>A0A7R8HBY6_LEPSM</name>
<dbReference type="PANTHER" id="PTHR10091">
    <property type="entry name" value="ALDOSE-1-EPIMERASE"/>
    <property type="match status" value="1"/>
</dbReference>
<reference evidence="6" key="1">
    <citation type="submission" date="2021-02" db="EMBL/GenBank/DDBJ databases">
        <authorList>
            <person name="Bekaert M."/>
        </authorList>
    </citation>
    <scope>NUCLEOTIDE SEQUENCE</scope>
    <source>
        <strain evidence="6">IoA-00</strain>
    </source>
</reference>
<dbReference type="InterPro" id="IPR008183">
    <property type="entry name" value="Aldose_1/G6P_1-epimerase"/>
</dbReference>
<dbReference type="GO" id="GO:0006006">
    <property type="term" value="P:glucose metabolic process"/>
    <property type="evidence" value="ECO:0007669"/>
    <property type="project" value="TreeGrafter"/>
</dbReference>
<accession>A0A7R8HBY6</accession>
<dbReference type="Pfam" id="PF01263">
    <property type="entry name" value="Aldose_epim"/>
    <property type="match status" value="1"/>
</dbReference>